<organism evidence="2">
    <name type="scientific">Ixodes ricinus</name>
    <name type="common">Common tick</name>
    <name type="synonym">Acarus ricinus</name>
    <dbReference type="NCBI Taxonomy" id="34613"/>
    <lineage>
        <taxon>Eukaryota</taxon>
        <taxon>Metazoa</taxon>
        <taxon>Ecdysozoa</taxon>
        <taxon>Arthropoda</taxon>
        <taxon>Chelicerata</taxon>
        <taxon>Arachnida</taxon>
        <taxon>Acari</taxon>
        <taxon>Parasitiformes</taxon>
        <taxon>Ixodida</taxon>
        <taxon>Ixodoidea</taxon>
        <taxon>Ixodidae</taxon>
        <taxon>Ixodinae</taxon>
        <taxon>Ixodes</taxon>
    </lineage>
</organism>
<accession>A0A0K8RQ48</accession>
<protein>
    <submittedName>
        <fullName evidence="2">Putative glycine rich protein</fullName>
    </submittedName>
</protein>
<dbReference type="AlphaFoldDB" id="A0A0K8RQ48"/>
<feature type="non-terminal residue" evidence="2">
    <location>
        <position position="1"/>
    </location>
</feature>
<name>A0A0K8RQ48_IXORI</name>
<dbReference type="EMBL" id="GADI01000765">
    <property type="protein sequence ID" value="JAA73043.1"/>
    <property type="molecule type" value="mRNA"/>
</dbReference>
<evidence type="ECO:0000256" key="1">
    <source>
        <dbReference type="SAM" id="MobiDB-lite"/>
    </source>
</evidence>
<evidence type="ECO:0000313" key="2">
    <source>
        <dbReference type="EMBL" id="JAA73043.1"/>
    </source>
</evidence>
<reference evidence="2" key="1">
    <citation type="submission" date="2012-12" db="EMBL/GenBank/DDBJ databases">
        <title>Identification and characterization of a phenylalanine ammonia-lyase gene family in Isatis indigotica Fort.</title>
        <authorList>
            <person name="Liu Q."/>
            <person name="Chen J."/>
            <person name="Zhou X."/>
            <person name="Di P."/>
            <person name="Xiao Y."/>
            <person name="Xuan H."/>
            <person name="Zhang L."/>
            <person name="Chen W."/>
        </authorList>
    </citation>
    <scope>NUCLEOTIDE SEQUENCE</scope>
    <source>
        <tissue evidence="2">Salivary gland</tissue>
    </source>
</reference>
<feature type="region of interest" description="Disordered" evidence="1">
    <location>
        <begin position="13"/>
        <end position="69"/>
    </location>
</feature>
<sequence length="82" mass="8492">ICFLAAVTFSMGQLYGSSTPRPGGPGQPCDSGPGGQGPSNSPHQPGSRDPRSTRQLQKVSSRWLPPETCAGGKNLAEALEIL</sequence>
<proteinExistence type="evidence at transcript level"/>